<dbReference type="InterPro" id="IPR007844">
    <property type="entry name" value="AsmA"/>
</dbReference>
<dbReference type="PATRIC" id="fig|1736674.3.peg.2699"/>
<organism evidence="3 4">
    <name type="scientific">Pseudalgibacter alginicilyticus</name>
    <dbReference type="NCBI Taxonomy" id="1736674"/>
    <lineage>
        <taxon>Bacteria</taxon>
        <taxon>Pseudomonadati</taxon>
        <taxon>Bacteroidota</taxon>
        <taxon>Flavobacteriia</taxon>
        <taxon>Flavobacteriales</taxon>
        <taxon>Flavobacteriaceae</taxon>
        <taxon>Pseudalgibacter</taxon>
    </lineage>
</organism>
<dbReference type="PANTHER" id="PTHR30441:SF8">
    <property type="entry name" value="DUF748 DOMAIN-CONTAINING PROTEIN"/>
    <property type="match status" value="1"/>
</dbReference>
<dbReference type="RefSeq" id="WP_054729137.1">
    <property type="nucleotide sequence ID" value="NZ_CP012898.1"/>
</dbReference>
<dbReference type="GO" id="GO:0005886">
    <property type="term" value="C:plasma membrane"/>
    <property type="evidence" value="ECO:0007669"/>
    <property type="project" value="TreeGrafter"/>
</dbReference>
<dbReference type="InterPro" id="IPR052894">
    <property type="entry name" value="AsmA-related"/>
</dbReference>
<feature type="compositionally biased region" description="Low complexity" evidence="1">
    <location>
        <begin position="861"/>
        <end position="873"/>
    </location>
</feature>
<dbReference type="KEGG" id="ahz:APS56_13205"/>
<feature type="domain" description="AsmA" evidence="2">
    <location>
        <begin position="1"/>
        <end position="173"/>
    </location>
</feature>
<gene>
    <name evidence="3" type="ORF">APS56_13205</name>
</gene>
<sequence>MKKILKISGITLLTILVLLIGIPFAFHGQIQDMVKRFINENLNAQVEFSDVSLSFIRSFPQAYVGVNNLVITNFEPFKDETFISAKNISFTMSIKELFKAASEGPIVINSIYLDEALLTLKTDALGNNNYDITKDNETETTSESDGSFAFDIEDYKISNSAVTYVDEISKMAIHITEFNHEGKGAFSTEISELDTKSEANVSFIFDNTNYLNSNPIKLDAKIGLDLVNSKYTFKENKALINELPIEFQGYVQLLENGQDIDISFENPESSFKSFLAVIPKAYSKDIENVETTGDFKIKGIVKGILTEETIPTLNISFQSNNASFRYPDLPKGIENIVIDTEIKNETGFMKDTYVNINTLNFKIDQDVFKSSIALKNLTENMFVSANIDGVLNLGNINKAYPIELENDLTGILKAKLNANFDMKAIETNAYERIKSSGSASISDFAYSSETFANPIQISETVMAFNPTTVSLSNFKAKTGESDLSGTGTINNLLGFLLNDGTLQGHFTLNSNLFKINDFMSEDEVQTADNTTATSSESLKIPAFLDCTINVNAKTVVYDNLNLSDVSGTLLIKDQQATLQNMKSSIFDGALSIAGDVSTKGETPTFNMSLSADGFDIAKSFKDLELLQSLAPIANIIQGKINTNINLSGDLDEEFAPNLNTISGNALAELLATRIGDNQSELMNKLEGTLNFIDFSKLDLKDLKTKLEFANGKVSVTPFDLKYQDIGITISGAHSFDQTMDYSAVFNVPAKYLGSDVNRLIGKINDNEVNQITIPVTANIGGSFTNPSVKTDLTSGVSNLTKQLIEIEKQKLLNEGKDKVSNLIGNMIGSNQTKTDSLKQEQNNAVKNVLEGLLSGSKTKTDTTSTETSTKTNTTQNTVKNVLGGLLNKNKKDTVN</sequence>
<evidence type="ECO:0000256" key="1">
    <source>
        <dbReference type="SAM" id="MobiDB-lite"/>
    </source>
</evidence>
<accession>A0A0N7HYS0</accession>
<evidence type="ECO:0000313" key="4">
    <source>
        <dbReference type="Proteomes" id="UP000057981"/>
    </source>
</evidence>
<reference evidence="3 4" key="1">
    <citation type="submission" date="2015-10" db="EMBL/GenBank/DDBJ databases">
        <authorList>
            <person name="Gilbert D.G."/>
        </authorList>
    </citation>
    <scope>NUCLEOTIDE SEQUENCE [LARGE SCALE GENOMIC DNA]</scope>
    <source>
        <strain evidence="4">HZ-22</strain>
    </source>
</reference>
<dbReference type="EMBL" id="CP012898">
    <property type="protein sequence ID" value="ALJ06030.1"/>
    <property type="molecule type" value="Genomic_DNA"/>
</dbReference>
<dbReference type="STRING" id="1736674.APS56_13205"/>
<dbReference type="PANTHER" id="PTHR30441">
    <property type="entry name" value="DUF748 DOMAIN-CONTAINING PROTEIN"/>
    <property type="match status" value="1"/>
</dbReference>
<keyword evidence="4" id="KW-1185">Reference proteome</keyword>
<evidence type="ECO:0000259" key="2">
    <source>
        <dbReference type="Pfam" id="PF05170"/>
    </source>
</evidence>
<evidence type="ECO:0000313" key="3">
    <source>
        <dbReference type="EMBL" id="ALJ06030.1"/>
    </source>
</evidence>
<dbReference type="Pfam" id="PF05170">
    <property type="entry name" value="AsmA"/>
    <property type="match status" value="1"/>
</dbReference>
<proteinExistence type="predicted"/>
<protein>
    <recommendedName>
        <fullName evidence="2">AsmA domain-containing protein</fullName>
    </recommendedName>
</protein>
<dbReference type="AlphaFoldDB" id="A0A0N7HYS0"/>
<dbReference type="OrthoDB" id="596403at2"/>
<dbReference type="GO" id="GO:0090313">
    <property type="term" value="P:regulation of protein targeting to membrane"/>
    <property type="evidence" value="ECO:0007669"/>
    <property type="project" value="TreeGrafter"/>
</dbReference>
<dbReference type="Proteomes" id="UP000057981">
    <property type="component" value="Chromosome"/>
</dbReference>
<feature type="region of interest" description="Disordered" evidence="1">
    <location>
        <begin position="850"/>
        <end position="873"/>
    </location>
</feature>
<name>A0A0N7HYS0_9FLAO</name>